<dbReference type="Gene3D" id="2.60.40.1240">
    <property type="match status" value="1"/>
</dbReference>
<dbReference type="InterPro" id="IPR029050">
    <property type="entry name" value="Immunoprotect_excell_Ig-like"/>
</dbReference>
<feature type="compositionally biased region" description="Acidic residues" evidence="2">
    <location>
        <begin position="65"/>
        <end position="83"/>
    </location>
</feature>
<dbReference type="Proteomes" id="UP001165685">
    <property type="component" value="Unassembled WGS sequence"/>
</dbReference>
<keyword evidence="3" id="KW-1133">Transmembrane helix</keyword>
<sequence length="226" mass="23535">MAPDAPTPPPAAPAAQQQTGGRTRWLLPTGIGVAGLLVGFAAGWLGHQAYLVHTIEQAFGGLGEDISEGMPAEEGEPAEEGDPVEQRADEGPSAPTEESDTDGVHEYSDAALGEGESGFTDTSTDTSYEAREGAVYVPVVVTAENVTDAETIPGYEEVFAYDADGVQYTSSMSTGEGAGYGLSPGLSASLTYHFEVPEGTELEWITIQDEDAAFEGRTEVAALKLS</sequence>
<dbReference type="RefSeq" id="WP_270676730.1">
    <property type="nucleotide sequence ID" value="NZ_JAQFWP010000009.1"/>
</dbReference>
<evidence type="ECO:0000256" key="2">
    <source>
        <dbReference type="SAM" id="MobiDB-lite"/>
    </source>
</evidence>
<keyword evidence="3" id="KW-0472">Membrane</keyword>
<feature type="compositionally biased region" description="Pro residues" evidence="2">
    <location>
        <begin position="1"/>
        <end position="12"/>
    </location>
</feature>
<keyword evidence="1" id="KW-0732">Signal</keyword>
<keyword evidence="5" id="KW-1185">Reference proteome</keyword>
<evidence type="ECO:0000256" key="1">
    <source>
        <dbReference type="ARBA" id="ARBA00022729"/>
    </source>
</evidence>
<feature type="region of interest" description="Disordered" evidence="2">
    <location>
        <begin position="63"/>
        <end position="103"/>
    </location>
</feature>
<comment type="caution">
    <text evidence="4">The sequence shown here is derived from an EMBL/GenBank/DDBJ whole genome shotgun (WGS) entry which is preliminary data.</text>
</comment>
<gene>
    <name evidence="4" type="ORF">O4U47_06735</name>
</gene>
<evidence type="ECO:0008006" key="6">
    <source>
        <dbReference type="Google" id="ProtNLM"/>
    </source>
</evidence>
<accession>A0ABT4THL7</accession>
<evidence type="ECO:0000313" key="5">
    <source>
        <dbReference type="Proteomes" id="UP001165685"/>
    </source>
</evidence>
<proteinExistence type="predicted"/>
<evidence type="ECO:0000256" key="3">
    <source>
        <dbReference type="SAM" id="Phobius"/>
    </source>
</evidence>
<dbReference type="EMBL" id="JAQFWP010000009">
    <property type="protein sequence ID" value="MDA2804203.1"/>
    <property type="molecule type" value="Genomic_DNA"/>
</dbReference>
<name>A0ABT4THL7_9ACTN</name>
<feature type="region of interest" description="Disordered" evidence="2">
    <location>
        <begin position="1"/>
        <end position="20"/>
    </location>
</feature>
<evidence type="ECO:0000313" key="4">
    <source>
        <dbReference type="EMBL" id="MDA2804203.1"/>
    </source>
</evidence>
<organism evidence="4 5">
    <name type="scientific">Nocardiopsis suaedae</name>
    <dbReference type="NCBI Taxonomy" id="3018444"/>
    <lineage>
        <taxon>Bacteria</taxon>
        <taxon>Bacillati</taxon>
        <taxon>Actinomycetota</taxon>
        <taxon>Actinomycetes</taxon>
        <taxon>Streptosporangiales</taxon>
        <taxon>Nocardiopsidaceae</taxon>
        <taxon>Nocardiopsis</taxon>
    </lineage>
</organism>
<keyword evidence="3" id="KW-0812">Transmembrane</keyword>
<reference evidence="4" key="1">
    <citation type="submission" date="2023-01" db="EMBL/GenBank/DDBJ databases">
        <title>Draft genome sequence of Nocardiopsis sp. LSu2-4 isolated from halophytes.</title>
        <authorList>
            <person name="Duangmal K."/>
            <person name="Chantavorakit T."/>
        </authorList>
    </citation>
    <scope>NUCLEOTIDE SEQUENCE</scope>
    <source>
        <strain evidence="4">LSu2-4</strain>
    </source>
</reference>
<feature type="transmembrane region" description="Helical" evidence="3">
    <location>
        <begin position="25"/>
        <end position="45"/>
    </location>
</feature>
<protein>
    <recommendedName>
        <fullName evidence="6">DUF4352 domain-containing protein</fullName>
    </recommendedName>
</protein>